<comment type="caution">
    <text evidence="6">The sequence shown here is derived from an EMBL/GenBank/DDBJ whole genome shotgun (WGS) entry which is preliminary data.</text>
</comment>
<dbReference type="NCBIfam" id="NF002007">
    <property type="entry name" value="PRK00808.1"/>
    <property type="match status" value="1"/>
</dbReference>
<dbReference type="InterPro" id="IPR050669">
    <property type="entry name" value="Hemerythrin"/>
</dbReference>
<keyword evidence="2" id="KW-0813">Transport</keyword>
<evidence type="ECO:0000259" key="5">
    <source>
        <dbReference type="Pfam" id="PF01814"/>
    </source>
</evidence>
<sequence length="148" mass="17334">MQLQWSSELELGIPVIDSQHQRIVEYINSVEQANHDQEKMRIILNELIDYTISHFAFEESLMEEAGYTFAKAHKKVHQLFTRRVETFTTRLDAGEDITNDLLIVLKSWLVNHIKRDDKDYSDIVKANLHAATTRTKARQGTWFNRLFG</sequence>
<proteinExistence type="inferred from homology"/>
<evidence type="ECO:0000256" key="3">
    <source>
        <dbReference type="ARBA" id="ARBA00022723"/>
    </source>
</evidence>
<evidence type="ECO:0000256" key="2">
    <source>
        <dbReference type="ARBA" id="ARBA00022621"/>
    </source>
</evidence>
<evidence type="ECO:0000256" key="1">
    <source>
        <dbReference type="ARBA" id="ARBA00010587"/>
    </source>
</evidence>
<dbReference type="GO" id="GO:0046872">
    <property type="term" value="F:metal ion binding"/>
    <property type="evidence" value="ECO:0007669"/>
    <property type="project" value="UniProtKB-KW"/>
</dbReference>
<keyword evidence="3" id="KW-0479">Metal-binding</keyword>
<accession>A0AA37T0M2</accession>
<dbReference type="Proteomes" id="UP001156870">
    <property type="component" value="Unassembled WGS sequence"/>
</dbReference>
<comment type="similarity">
    <text evidence="1">Belongs to the hemerythrin family.</text>
</comment>
<reference evidence="6 7" key="1">
    <citation type="journal article" date="2014" name="Int. J. Syst. Evol. Microbiol.">
        <title>Complete genome sequence of Corynebacterium casei LMG S-19264T (=DSM 44701T), isolated from a smear-ripened cheese.</title>
        <authorList>
            <consortium name="US DOE Joint Genome Institute (JGI-PGF)"/>
            <person name="Walter F."/>
            <person name="Albersmeier A."/>
            <person name="Kalinowski J."/>
            <person name="Ruckert C."/>
        </authorList>
    </citation>
    <scope>NUCLEOTIDE SEQUENCE [LARGE SCALE GENOMIC DNA]</scope>
    <source>
        <strain evidence="6 7">NBRC 110095</strain>
    </source>
</reference>
<dbReference type="NCBIfam" id="TIGR02481">
    <property type="entry name" value="hemeryth_dom"/>
    <property type="match status" value="1"/>
</dbReference>
<dbReference type="InterPro" id="IPR035938">
    <property type="entry name" value="Hemerythrin-like_sf"/>
</dbReference>
<dbReference type="InterPro" id="IPR016131">
    <property type="entry name" value="Haemerythrin_Fe_BS"/>
</dbReference>
<dbReference type="Pfam" id="PF01814">
    <property type="entry name" value="Hemerythrin"/>
    <property type="match status" value="1"/>
</dbReference>
<dbReference type="NCBIfam" id="NF033749">
    <property type="entry name" value="bact_hemeryth"/>
    <property type="match status" value="1"/>
</dbReference>
<keyword evidence="2" id="KW-0561">Oxygen transport</keyword>
<dbReference type="GO" id="GO:0005344">
    <property type="term" value="F:oxygen carrier activity"/>
    <property type="evidence" value="ECO:0007669"/>
    <property type="project" value="UniProtKB-KW"/>
</dbReference>
<dbReference type="AlphaFoldDB" id="A0AA37T0M2"/>
<dbReference type="PANTHER" id="PTHR37164:SF1">
    <property type="entry name" value="BACTERIOHEMERYTHRIN"/>
    <property type="match status" value="1"/>
</dbReference>
<dbReference type="Gene3D" id="1.20.120.50">
    <property type="entry name" value="Hemerythrin-like"/>
    <property type="match status" value="1"/>
</dbReference>
<gene>
    <name evidence="6" type="ORF">GCM10007877_02990</name>
</gene>
<organism evidence="6 7">
    <name type="scientific">Marinibactrum halimedae</name>
    <dbReference type="NCBI Taxonomy" id="1444977"/>
    <lineage>
        <taxon>Bacteria</taxon>
        <taxon>Pseudomonadati</taxon>
        <taxon>Pseudomonadota</taxon>
        <taxon>Gammaproteobacteria</taxon>
        <taxon>Cellvibrionales</taxon>
        <taxon>Cellvibrionaceae</taxon>
        <taxon>Marinibactrum</taxon>
    </lineage>
</organism>
<dbReference type="EMBL" id="BSPD01000011">
    <property type="protein sequence ID" value="GLS24585.1"/>
    <property type="molecule type" value="Genomic_DNA"/>
</dbReference>
<dbReference type="RefSeq" id="WP_232595494.1">
    <property type="nucleotide sequence ID" value="NZ_BSPD01000011.1"/>
</dbReference>
<evidence type="ECO:0000313" key="6">
    <source>
        <dbReference type="EMBL" id="GLS24585.1"/>
    </source>
</evidence>
<evidence type="ECO:0000313" key="7">
    <source>
        <dbReference type="Proteomes" id="UP001156870"/>
    </source>
</evidence>
<dbReference type="CDD" id="cd12107">
    <property type="entry name" value="Hemerythrin"/>
    <property type="match status" value="1"/>
</dbReference>
<dbReference type="PANTHER" id="PTHR37164">
    <property type="entry name" value="BACTERIOHEMERYTHRIN"/>
    <property type="match status" value="1"/>
</dbReference>
<keyword evidence="4" id="KW-0408">Iron</keyword>
<dbReference type="PROSITE" id="PS00550">
    <property type="entry name" value="HEMERYTHRINS"/>
    <property type="match status" value="1"/>
</dbReference>
<dbReference type="InterPro" id="IPR012827">
    <property type="entry name" value="Hemerythrin_metal-bd"/>
</dbReference>
<protein>
    <submittedName>
        <fullName evidence="6">Bacteriohemerythrin</fullName>
    </submittedName>
</protein>
<dbReference type="InterPro" id="IPR012312">
    <property type="entry name" value="Hemerythrin-like"/>
</dbReference>
<evidence type="ECO:0000256" key="4">
    <source>
        <dbReference type="ARBA" id="ARBA00023004"/>
    </source>
</evidence>
<keyword evidence="7" id="KW-1185">Reference proteome</keyword>
<feature type="domain" description="Hemerythrin-like" evidence="5">
    <location>
        <begin position="12"/>
        <end position="120"/>
    </location>
</feature>
<name>A0AA37T0M2_9GAMM</name>
<dbReference type="SUPFAM" id="SSF47188">
    <property type="entry name" value="Hemerythrin-like"/>
    <property type="match status" value="1"/>
</dbReference>